<dbReference type="SUPFAM" id="SSF52743">
    <property type="entry name" value="Subtilisin-like"/>
    <property type="match status" value="1"/>
</dbReference>
<dbReference type="GO" id="GO:0006508">
    <property type="term" value="P:proteolysis"/>
    <property type="evidence" value="ECO:0007669"/>
    <property type="project" value="InterPro"/>
</dbReference>
<dbReference type="GO" id="GO:0004252">
    <property type="term" value="F:serine-type endopeptidase activity"/>
    <property type="evidence" value="ECO:0007669"/>
    <property type="project" value="InterPro"/>
</dbReference>
<protein>
    <submittedName>
        <fullName evidence="2">Uncharacterized protein</fullName>
    </submittedName>
</protein>
<dbReference type="AlphaFoldDB" id="A0A4P9WGP0"/>
<evidence type="ECO:0000256" key="1">
    <source>
        <dbReference type="SAM" id="MobiDB-lite"/>
    </source>
</evidence>
<dbReference type="InterPro" id="IPR036852">
    <property type="entry name" value="Peptidase_S8/S53_dom_sf"/>
</dbReference>
<dbReference type="Proteomes" id="UP000269721">
    <property type="component" value="Unassembled WGS sequence"/>
</dbReference>
<dbReference type="EMBL" id="KZ995033">
    <property type="protein sequence ID" value="RKO91512.1"/>
    <property type="molecule type" value="Genomic_DNA"/>
</dbReference>
<gene>
    <name evidence="2" type="ORF">BDK51DRAFT_45570</name>
</gene>
<keyword evidence="3" id="KW-1185">Reference proteome</keyword>
<evidence type="ECO:0000313" key="2">
    <source>
        <dbReference type="EMBL" id="RKO91512.1"/>
    </source>
</evidence>
<dbReference type="Gene3D" id="3.50.30.30">
    <property type="match status" value="1"/>
</dbReference>
<evidence type="ECO:0000313" key="3">
    <source>
        <dbReference type="Proteomes" id="UP000269721"/>
    </source>
</evidence>
<sequence>MVSTAISPPSPTPTRSTTVSIKNFRGSADRRSASICGEAKLEHLLISDLSPLIQARQYHNAPTLPGLSASTPVRSPTPNSAHFKTLLVSPRRLPLNVRSRKKPTSRASPSAEPAYNSSHVVTAIKQVTRAGTCFIAAGGSDFGLGGGPADVPEAISLASIDNINEAGPTFNAESGKVFAITQVAAGDPFEPNQTIHIVVDSEVACIRLMHSGELGAAFCILACPFLLQSIDPAPVMTDADLAPAAAKLLRPEQSVASWTNLPEQRHRGWSHRHPGGFISNNDGMALIDLLKARPKTIFHVNAGFGFARVVNTLPSSLYTNTVEKKRGYTTGTPSYLTSLGLTDNLLISPTLAGIGCNVYSIASLHYQQVNNLPVPYFDVSSTLMSSPVLLAPLPSASRPRAKTGSSTTAASTSSASVAGADCNLALAFVIYMDLMEGILDVNDEEQLGLLNTVAHLSELPELCTITLPTIFETAEVQADAKAPNRPPGGIDRDNPG</sequence>
<accession>A0A4P9WGP0</accession>
<dbReference type="Gene3D" id="3.40.50.200">
    <property type="entry name" value="Peptidase S8/S53 domain"/>
    <property type="match status" value="1"/>
</dbReference>
<proteinExistence type="predicted"/>
<reference evidence="3" key="1">
    <citation type="journal article" date="2018" name="Nat. Microbiol.">
        <title>Leveraging single-cell genomics to expand the fungal tree of life.</title>
        <authorList>
            <person name="Ahrendt S.R."/>
            <person name="Quandt C.A."/>
            <person name="Ciobanu D."/>
            <person name="Clum A."/>
            <person name="Salamov A."/>
            <person name="Andreopoulos B."/>
            <person name="Cheng J.F."/>
            <person name="Woyke T."/>
            <person name="Pelin A."/>
            <person name="Henrissat B."/>
            <person name="Reynolds N.K."/>
            <person name="Benny G.L."/>
            <person name="Smith M.E."/>
            <person name="James T.Y."/>
            <person name="Grigoriev I.V."/>
        </authorList>
    </citation>
    <scope>NUCLEOTIDE SEQUENCE [LARGE SCALE GENOMIC DNA]</scope>
</reference>
<organism evidence="2 3">
    <name type="scientific">Blyttiomyces helicus</name>
    <dbReference type="NCBI Taxonomy" id="388810"/>
    <lineage>
        <taxon>Eukaryota</taxon>
        <taxon>Fungi</taxon>
        <taxon>Fungi incertae sedis</taxon>
        <taxon>Chytridiomycota</taxon>
        <taxon>Chytridiomycota incertae sedis</taxon>
        <taxon>Chytridiomycetes</taxon>
        <taxon>Chytridiomycetes incertae sedis</taxon>
        <taxon>Blyttiomyces</taxon>
    </lineage>
</organism>
<feature type="region of interest" description="Disordered" evidence="1">
    <location>
        <begin position="94"/>
        <end position="115"/>
    </location>
</feature>
<name>A0A4P9WGP0_9FUNG</name>